<dbReference type="GO" id="GO:0015344">
    <property type="term" value="F:siderophore uptake transmembrane transporter activity"/>
    <property type="evidence" value="ECO:0007669"/>
    <property type="project" value="TreeGrafter"/>
</dbReference>
<gene>
    <name evidence="17" type="ORF">KGMB02408_25580</name>
</gene>
<keyword evidence="5 12" id="KW-0812">Transmembrane</keyword>
<organism evidence="17 18">
    <name type="scientific">Bacteroides faecalis</name>
    <dbReference type="NCBI Taxonomy" id="2447885"/>
    <lineage>
        <taxon>Bacteria</taxon>
        <taxon>Pseudomonadati</taxon>
        <taxon>Bacteroidota</taxon>
        <taxon>Bacteroidia</taxon>
        <taxon>Bacteroidales</taxon>
        <taxon>Bacteroidaceae</taxon>
        <taxon>Bacteroides</taxon>
    </lineage>
</organism>
<keyword evidence="9 13" id="KW-0798">TonB box</keyword>
<keyword evidence="7" id="KW-0408">Iron</keyword>
<dbReference type="GO" id="GO:0009279">
    <property type="term" value="C:cell outer membrane"/>
    <property type="evidence" value="ECO:0007669"/>
    <property type="project" value="UniProtKB-SubCell"/>
</dbReference>
<dbReference type="OrthoDB" id="9761152at2"/>
<evidence type="ECO:0000256" key="2">
    <source>
        <dbReference type="ARBA" id="ARBA00022448"/>
    </source>
</evidence>
<dbReference type="AlphaFoldDB" id="A0A401LVQ8"/>
<evidence type="ECO:0000256" key="4">
    <source>
        <dbReference type="ARBA" id="ARBA00022496"/>
    </source>
</evidence>
<dbReference type="RefSeq" id="WP_125041516.1">
    <property type="nucleotide sequence ID" value="NZ_BHWB01000007.1"/>
</dbReference>
<keyword evidence="10 12" id="KW-0472">Membrane</keyword>
<dbReference type="InterPro" id="IPR037066">
    <property type="entry name" value="Plug_dom_sf"/>
</dbReference>
<evidence type="ECO:0000256" key="12">
    <source>
        <dbReference type="PROSITE-ProRule" id="PRU01360"/>
    </source>
</evidence>
<feature type="domain" description="TonB-dependent receptor-like beta-barrel" evidence="15">
    <location>
        <begin position="267"/>
        <end position="701"/>
    </location>
</feature>
<dbReference type="PANTHER" id="PTHR32552">
    <property type="entry name" value="FERRICHROME IRON RECEPTOR-RELATED"/>
    <property type="match status" value="1"/>
</dbReference>
<evidence type="ECO:0000256" key="7">
    <source>
        <dbReference type="ARBA" id="ARBA00023004"/>
    </source>
</evidence>
<evidence type="ECO:0000256" key="3">
    <source>
        <dbReference type="ARBA" id="ARBA00022452"/>
    </source>
</evidence>
<dbReference type="PROSITE" id="PS52016">
    <property type="entry name" value="TONB_DEPENDENT_REC_3"/>
    <property type="match status" value="1"/>
</dbReference>
<dbReference type="InterPro" id="IPR036942">
    <property type="entry name" value="Beta-barrel_TonB_sf"/>
</dbReference>
<keyword evidence="8" id="KW-0406">Ion transport</keyword>
<dbReference type="InterPro" id="IPR039426">
    <property type="entry name" value="TonB-dep_rcpt-like"/>
</dbReference>
<comment type="caution">
    <text evidence="17">The sequence shown here is derived from an EMBL/GenBank/DDBJ whole genome shotgun (WGS) entry which is preliminary data.</text>
</comment>
<evidence type="ECO:0000313" key="18">
    <source>
        <dbReference type="Proteomes" id="UP000288079"/>
    </source>
</evidence>
<evidence type="ECO:0000313" key="17">
    <source>
        <dbReference type="EMBL" id="GCB35613.1"/>
    </source>
</evidence>
<dbReference type="SUPFAM" id="SSF56935">
    <property type="entry name" value="Porins"/>
    <property type="match status" value="1"/>
</dbReference>
<evidence type="ECO:0000256" key="14">
    <source>
        <dbReference type="SAM" id="SignalP"/>
    </source>
</evidence>
<protein>
    <submittedName>
        <fullName evidence="17">TonB-dependent receptor</fullName>
    </submittedName>
</protein>
<sequence>MKKMIMMTTAFLGTGIAVHAQTSVTSDSLKVINLQEVQVVSTRATSKIPVAFTNIGKDELKKINFGQDIPYLLSMAPSTLTTSDAGAGIGYTTLRVRGTDGTRINITVNGIPMNDAESHNLFWVNMPDFSSSVKDIQVQRGAGTSTNGAGAFGASVNMQTEGASMKPYAEFNGSYGSFNTHKETVKIGTGLLDNHWTFDARLSNIGTDGYIDRASVNLNSYYLQGGYFAGNTSIKLITFAGKEKTYHAWGYATKDEMKEFGRHYNPCGKYTDKDKTVHYYDDQTDNYLQKNYQLLFNHTVSSAWNLNVALHYTKGDGYYEEYKEDRSYLEYGLKPFIYNEKEVEESDLVRQKKMDNKFGGGVFSLNYVANRLIASFGGGFSQYRGNNFGKVTWVENYISELSPNHEYYRNKSKKTDGNIYLKATYDLISGLSAYADLQYRYIDYTIDGTNDKYDWNKNTPQSLIVDKKFKFFNPKVGLNWNITPNHRAYASFSVAQKEPTRNNYTEGNADSYPKAEKLLDYEVGYSFSNPWLTGGANFYYMDYTDQLVLTGALNEIGEPLTENVPNSYRMGLELMLSIKPCEWLQWDINATWSKNRIKNFIETIPIYNTKGYLSDVVSTQHKSTCIAFSPDFLLNNRFSFHFKGFEAALQSQFVGKQYMTNAEVEALTLDKYFVSNLNLAYTFKPKKLVKDITFGVTIYNLFNEEYENNGWASSSYENDVNHRIDVAGYAAQAGTNVMANLSFHF</sequence>
<dbReference type="Pfam" id="PF00593">
    <property type="entry name" value="TonB_dep_Rec_b-barrel"/>
    <property type="match status" value="1"/>
</dbReference>
<evidence type="ECO:0000256" key="5">
    <source>
        <dbReference type="ARBA" id="ARBA00022692"/>
    </source>
</evidence>
<accession>A0A401LVQ8</accession>
<dbReference type="Gene3D" id="2.170.130.10">
    <property type="entry name" value="TonB-dependent receptor, plug domain"/>
    <property type="match status" value="1"/>
</dbReference>
<keyword evidence="11 12" id="KW-0998">Cell outer membrane</keyword>
<reference evidence="17 18" key="1">
    <citation type="submission" date="2018-10" db="EMBL/GenBank/DDBJ databases">
        <title>Draft Genome Sequence of Bacteroides sp. KCTC 15687.</title>
        <authorList>
            <person name="Yu S.Y."/>
            <person name="Kim J.S."/>
            <person name="Oh B.S."/>
            <person name="Park S.H."/>
            <person name="Kang S.W."/>
            <person name="Park J.E."/>
            <person name="Choi S.H."/>
            <person name="Han K.I."/>
            <person name="Lee K.C."/>
            <person name="Eom M.K."/>
            <person name="Suh M.K."/>
            <person name="Lee D.H."/>
            <person name="Yoon H."/>
            <person name="Kim B."/>
            <person name="Yang S.J."/>
            <person name="Lee J.S."/>
            <person name="Lee J.H."/>
        </authorList>
    </citation>
    <scope>NUCLEOTIDE SEQUENCE [LARGE SCALE GENOMIC DNA]</scope>
    <source>
        <strain evidence="17 18">KCTC 15687</strain>
    </source>
</reference>
<feature type="signal peptide" evidence="14">
    <location>
        <begin position="1"/>
        <end position="20"/>
    </location>
</feature>
<evidence type="ECO:0000256" key="10">
    <source>
        <dbReference type="ARBA" id="ARBA00023136"/>
    </source>
</evidence>
<dbReference type="InterPro" id="IPR000531">
    <property type="entry name" value="Beta-barrel_TonB"/>
</dbReference>
<dbReference type="Pfam" id="PF07715">
    <property type="entry name" value="Plug"/>
    <property type="match status" value="1"/>
</dbReference>
<evidence type="ECO:0000256" key="13">
    <source>
        <dbReference type="RuleBase" id="RU003357"/>
    </source>
</evidence>
<dbReference type="PANTHER" id="PTHR32552:SF68">
    <property type="entry name" value="FERRICHROME OUTER MEMBRANE TRANSPORTER_PHAGE RECEPTOR"/>
    <property type="match status" value="1"/>
</dbReference>
<evidence type="ECO:0000259" key="16">
    <source>
        <dbReference type="Pfam" id="PF07715"/>
    </source>
</evidence>
<comment type="similarity">
    <text evidence="12 13">Belongs to the TonB-dependent receptor family.</text>
</comment>
<evidence type="ECO:0000256" key="1">
    <source>
        <dbReference type="ARBA" id="ARBA00004571"/>
    </source>
</evidence>
<keyword evidence="17" id="KW-0675">Receptor</keyword>
<keyword evidence="6 14" id="KW-0732">Signal</keyword>
<proteinExistence type="inferred from homology"/>
<evidence type="ECO:0000256" key="9">
    <source>
        <dbReference type="ARBA" id="ARBA00023077"/>
    </source>
</evidence>
<keyword evidence="18" id="KW-1185">Reference proteome</keyword>
<keyword evidence="3 12" id="KW-1134">Transmembrane beta strand</keyword>
<evidence type="ECO:0000259" key="15">
    <source>
        <dbReference type="Pfam" id="PF00593"/>
    </source>
</evidence>
<dbReference type="Proteomes" id="UP000288079">
    <property type="component" value="Unassembled WGS sequence"/>
</dbReference>
<evidence type="ECO:0000256" key="11">
    <source>
        <dbReference type="ARBA" id="ARBA00023237"/>
    </source>
</evidence>
<dbReference type="EMBL" id="BHWB01000007">
    <property type="protein sequence ID" value="GCB35613.1"/>
    <property type="molecule type" value="Genomic_DNA"/>
</dbReference>
<keyword evidence="2 12" id="KW-0813">Transport</keyword>
<name>A0A401LVQ8_9BACE</name>
<feature type="domain" description="TonB-dependent receptor plug" evidence="16">
    <location>
        <begin position="46"/>
        <end position="154"/>
    </location>
</feature>
<evidence type="ECO:0000256" key="8">
    <source>
        <dbReference type="ARBA" id="ARBA00023065"/>
    </source>
</evidence>
<dbReference type="Gene3D" id="2.40.170.20">
    <property type="entry name" value="TonB-dependent receptor, beta-barrel domain"/>
    <property type="match status" value="1"/>
</dbReference>
<keyword evidence="4" id="KW-0410">Iron transport</keyword>
<feature type="chain" id="PRO_5019263235" evidence="14">
    <location>
        <begin position="21"/>
        <end position="745"/>
    </location>
</feature>
<comment type="subcellular location">
    <subcellularLocation>
        <location evidence="1 12">Cell outer membrane</location>
        <topology evidence="1 12">Multi-pass membrane protein</topology>
    </subcellularLocation>
</comment>
<evidence type="ECO:0000256" key="6">
    <source>
        <dbReference type="ARBA" id="ARBA00022729"/>
    </source>
</evidence>
<dbReference type="InterPro" id="IPR012910">
    <property type="entry name" value="Plug_dom"/>
</dbReference>